<dbReference type="Proteomes" id="UP000663827">
    <property type="component" value="Unassembled WGS sequence"/>
</dbReference>
<feature type="compositionally biased region" description="Basic and acidic residues" evidence="1">
    <location>
        <begin position="798"/>
        <end position="811"/>
    </location>
</feature>
<feature type="compositionally biased region" description="Acidic residues" evidence="1">
    <location>
        <begin position="360"/>
        <end position="371"/>
    </location>
</feature>
<feature type="compositionally biased region" description="Pro residues" evidence="1">
    <location>
        <begin position="23"/>
        <end position="38"/>
    </location>
</feature>
<evidence type="ECO:0000256" key="1">
    <source>
        <dbReference type="SAM" id="MobiDB-lite"/>
    </source>
</evidence>
<evidence type="ECO:0000313" key="2">
    <source>
        <dbReference type="EMBL" id="CAE7232507.1"/>
    </source>
</evidence>
<feature type="compositionally biased region" description="Acidic residues" evidence="1">
    <location>
        <begin position="342"/>
        <end position="351"/>
    </location>
</feature>
<proteinExistence type="predicted"/>
<organism evidence="2 3">
    <name type="scientific">Rhizoctonia solani</name>
    <dbReference type="NCBI Taxonomy" id="456999"/>
    <lineage>
        <taxon>Eukaryota</taxon>
        <taxon>Fungi</taxon>
        <taxon>Dikarya</taxon>
        <taxon>Basidiomycota</taxon>
        <taxon>Agaricomycotina</taxon>
        <taxon>Agaricomycetes</taxon>
        <taxon>Cantharellales</taxon>
        <taxon>Ceratobasidiaceae</taxon>
        <taxon>Rhizoctonia</taxon>
    </lineage>
</organism>
<feature type="region of interest" description="Disordered" evidence="1">
    <location>
        <begin position="1"/>
        <end position="39"/>
    </location>
</feature>
<gene>
    <name evidence="2" type="ORF">RDB_LOCUS189755</name>
</gene>
<dbReference type="EMBL" id="CAJNJQ010006596">
    <property type="protein sequence ID" value="CAE7232507.1"/>
    <property type="molecule type" value="Genomic_DNA"/>
</dbReference>
<protein>
    <submittedName>
        <fullName evidence="2">Uncharacterized protein</fullName>
    </submittedName>
</protein>
<feature type="region of interest" description="Disordered" evidence="1">
    <location>
        <begin position="718"/>
        <end position="742"/>
    </location>
</feature>
<comment type="caution">
    <text evidence="2">The sequence shown here is derived from an EMBL/GenBank/DDBJ whole genome shotgun (WGS) entry which is preliminary data.</text>
</comment>
<name>A0A8H3E9U5_9AGAM</name>
<evidence type="ECO:0000313" key="3">
    <source>
        <dbReference type="Proteomes" id="UP000663827"/>
    </source>
</evidence>
<feature type="region of interest" description="Disordered" evidence="1">
    <location>
        <begin position="781"/>
        <end position="867"/>
    </location>
</feature>
<feature type="compositionally biased region" description="Basic residues" evidence="1">
    <location>
        <begin position="1"/>
        <end position="22"/>
    </location>
</feature>
<feature type="region of interest" description="Disordered" evidence="1">
    <location>
        <begin position="314"/>
        <end position="381"/>
    </location>
</feature>
<dbReference type="AlphaFoldDB" id="A0A8H3E9U5"/>
<reference evidence="2" key="1">
    <citation type="submission" date="2021-01" db="EMBL/GenBank/DDBJ databases">
        <authorList>
            <person name="Kaushik A."/>
        </authorList>
    </citation>
    <scope>NUCLEOTIDE SEQUENCE</scope>
    <source>
        <strain evidence="2">AG5</strain>
    </source>
</reference>
<sequence length="867" mass="97642">MRRYYPLTRQKKRRVGASKKSKPPGPAPRQPYEPPPDAPVRQLQPYIKYSWKVWWNDWIGDPFLSKKKKHPGDKGGAKCWVREQFCGPWWKDNMPGCKISERDKLWYFDHTKVGEQIYAYLHNSSVRGSKGRDPDGPDSNKVVVKRGAAGYDLWRRENVDLYEKEVRRWKTKHKREPNFGELRKISGIAFRRRSQGEQDKWNRIAKEVLKADQQPATSAESDDQAKHYDKYCQKLDTLMAGGEKKANIRGCALVLRQKPDGGLQLDWKVSESLQEFTKSPLFAAATRQLQAWVEEAIGDIDEWAIPEAMDQQFQKKHASGKDGKRNTYAATDDESLARSGSESDEEELYDGEFDKSSQTDNDDVSQLDPDETFGGSLPGTRVECEGNDDLAVDQLELRHRYGFTWVNMLFESHGSDASHRESLYSWSHRDAVFGQFSDLPPYEPISFHTPKDLVVRINAITKSCKEAMDELYEYLESNSRIPSKITKEARSQADNYPDHQALYEYILLCRAVWTNAAQVAVNGIFGHGTYIALIIREAAQAQLMAQNVIEQDAFPDPDVGPTEFADAIRSANKAVAELEWTFHELCSFQQLATKWYNSLQGNWLYGEITNDLPTLVQTVKGLLDWAGETTELIARLWSDRRIVWEKQVGELFDPNQADSGMLYRFGCPCPVDEPAGLRDAFKRMRAMLPDCAASAPSPGPSNVLLDNQIALGVLSGKTTSTREVPDRVEDIPSLDETPPGAPVAPDPPNILENKQNLGLPWTSTNASSALLPSTAVAISSTSQLSTSSSEIVPRKRKREADSLEAPPEKSVARITPTVLVKPRLPRTRATTKAIHDNTRNVKRGNVLDPEAKSSRSGGRNARSKRTK</sequence>
<accession>A0A8H3E9U5</accession>